<dbReference type="EMBL" id="CP002467">
    <property type="protein sequence ID" value="ADV84635.1"/>
    <property type="molecule type" value="Genomic_DNA"/>
</dbReference>
<name>E8V2T8_TERSS</name>
<dbReference type="Pfam" id="PF09656">
    <property type="entry name" value="PGPGW"/>
    <property type="match status" value="1"/>
</dbReference>
<dbReference type="Proteomes" id="UP000006844">
    <property type="component" value="Chromosome"/>
</dbReference>
<protein>
    <recommendedName>
        <fullName evidence="4">Transmembrane protein (PGPGW)</fullName>
    </recommendedName>
</protein>
<feature type="transmembrane region" description="Helical" evidence="1">
    <location>
        <begin position="24"/>
        <end position="52"/>
    </location>
</feature>
<dbReference type="STRING" id="401053.AciPR4_3886"/>
<proteinExistence type="predicted"/>
<sequence length="79" mass="8721">MPSVAEKLKPLTPKSPLWRKVCGWALIVLGLVGCLLPIAPGLPLLIAGLALLAKDYAWARKVLEKGRHKWDGLKARWAR</sequence>
<evidence type="ECO:0000313" key="3">
    <source>
        <dbReference type="Proteomes" id="UP000006844"/>
    </source>
</evidence>
<reference evidence="2 3" key="1">
    <citation type="journal article" date="2012" name="Stand. Genomic Sci.">
        <title>Complete genome sequence of Terriglobus saanensis type strain SP1PR4(T), an Acidobacteria from tundra soil.</title>
        <authorList>
            <person name="Rawat S.R."/>
            <person name="Mannisto M.K."/>
            <person name="Starovoytov V."/>
            <person name="Goodwin L."/>
            <person name="Nolan M."/>
            <person name="Hauser L."/>
            <person name="Land M."/>
            <person name="Davenport K.W."/>
            <person name="Woyke T."/>
            <person name="Haggblom M.M."/>
        </authorList>
    </citation>
    <scope>NUCLEOTIDE SEQUENCE</scope>
    <source>
        <strain evidence="3">ATCC BAA-1853 / DSM 23119 / SP1PR4</strain>
    </source>
</reference>
<accession>E8V2T8</accession>
<dbReference type="HOGENOM" id="CLU_2604849_0_0_0"/>
<keyword evidence="1" id="KW-0472">Membrane</keyword>
<dbReference type="RefSeq" id="WP_013570365.1">
    <property type="nucleotide sequence ID" value="NC_014963.1"/>
</dbReference>
<evidence type="ECO:0000256" key="1">
    <source>
        <dbReference type="SAM" id="Phobius"/>
    </source>
</evidence>
<gene>
    <name evidence="2" type="ordered locus">AciPR4_3886</name>
</gene>
<organism evidence="2 3">
    <name type="scientific">Terriglobus saanensis (strain ATCC BAA-1853 / DSM 23119 / SP1PR4)</name>
    <dbReference type="NCBI Taxonomy" id="401053"/>
    <lineage>
        <taxon>Bacteria</taxon>
        <taxon>Pseudomonadati</taxon>
        <taxon>Acidobacteriota</taxon>
        <taxon>Terriglobia</taxon>
        <taxon>Terriglobales</taxon>
        <taxon>Acidobacteriaceae</taxon>
        <taxon>Terriglobus</taxon>
    </lineage>
</organism>
<dbReference type="InterPro" id="IPR019099">
    <property type="entry name" value="Uncharacterised_PGPGW_TM"/>
</dbReference>
<keyword evidence="3" id="KW-1185">Reference proteome</keyword>
<dbReference type="PROSITE" id="PS51257">
    <property type="entry name" value="PROKAR_LIPOPROTEIN"/>
    <property type="match status" value="1"/>
</dbReference>
<evidence type="ECO:0008006" key="4">
    <source>
        <dbReference type="Google" id="ProtNLM"/>
    </source>
</evidence>
<evidence type="ECO:0000313" key="2">
    <source>
        <dbReference type="EMBL" id="ADV84635.1"/>
    </source>
</evidence>
<keyword evidence="1" id="KW-0812">Transmembrane</keyword>
<dbReference type="eggNOG" id="ENOG502ZR05">
    <property type="taxonomic scope" value="Bacteria"/>
</dbReference>
<dbReference type="AlphaFoldDB" id="E8V2T8"/>
<keyword evidence="1" id="KW-1133">Transmembrane helix</keyword>
<dbReference type="KEGG" id="tsa:AciPR4_3886"/>